<evidence type="ECO:0000256" key="1">
    <source>
        <dbReference type="ARBA" id="ARBA00022723"/>
    </source>
</evidence>
<dbReference type="Gene3D" id="3.60.40.10">
    <property type="entry name" value="PPM-type phosphatase domain"/>
    <property type="match status" value="2"/>
</dbReference>
<comment type="similarity">
    <text evidence="4">Belongs to the PP2C family.</text>
</comment>
<keyword evidence="1" id="KW-0479">Metal-binding</keyword>
<dbReference type="FunFam" id="3.60.40.10:FF:000060">
    <property type="entry name" value="Protein phosphatase 2c"/>
    <property type="match status" value="1"/>
</dbReference>
<dbReference type="SMART" id="SM00332">
    <property type="entry name" value="PP2Cc"/>
    <property type="match status" value="1"/>
</dbReference>
<feature type="compositionally biased region" description="Pro residues" evidence="5">
    <location>
        <begin position="425"/>
        <end position="435"/>
    </location>
</feature>
<keyword evidence="3 4" id="KW-0904">Protein phosphatase</keyword>
<proteinExistence type="inferred from homology"/>
<evidence type="ECO:0000256" key="3">
    <source>
        <dbReference type="ARBA" id="ARBA00022912"/>
    </source>
</evidence>
<dbReference type="InterPro" id="IPR000222">
    <property type="entry name" value="PP2C_BS"/>
</dbReference>
<evidence type="ECO:0000256" key="2">
    <source>
        <dbReference type="ARBA" id="ARBA00022801"/>
    </source>
</evidence>
<organism evidence="7">
    <name type="scientific">Lepeophtheirus salmonis</name>
    <name type="common">Salmon louse</name>
    <name type="synonym">Caligus salmonis</name>
    <dbReference type="NCBI Taxonomy" id="72036"/>
    <lineage>
        <taxon>Eukaryota</taxon>
        <taxon>Metazoa</taxon>
        <taxon>Ecdysozoa</taxon>
        <taxon>Arthropoda</taxon>
        <taxon>Crustacea</taxon>
        <taxon>Multicrustacea</taxon>
        <taxon>Hexanauplia</taxon>
        <taxon>Copepoda</taxon>
        <taxon>Siphonostomatoida</taxon>
        <taxon>Caligidae</taxon>
        <taxon>Lepeophtheirus</taxon>
    </lineage>
</organism>
<reference evidence="7" key="1">
    <citation type="submission" date="2014-05" db="EMBL/GenBank/DDBJ databases">
        <authorList>
            <person name="Chronopoulou M."/>
        </authorList>
    </citation>
    <scope>NUCLEOTIDE SEQUENCE</scope>
    <source>
        <tissue evidence="7">Whole organism</tissue>
    </source>
</reference>
<evidence type="ECO:0000256" key="5">
    <source>
        <dbReference type="SAM" id="MobiDB-lite"/>
    </source>
</evidence>
<dbReference type="Pfam" id="PF00481">
    <property type="entry name" value="PP2C"/>
    <property type="match status" value="1"/>
</dbReference>
<dbReference type="PROSITE" id="PS51746">
    <property type="entry name" value="PPM_2"/>
    <property type="match status" value="1"/>
</dbReference>
<dbReference type="GO" id="GO:0046872">
    <property type="term" value="F:metal ion binding"/>
    <property type="evidence" value="ECO:0007669"/>
    <property type="project" value="UniProtKB-KW"/>
</dbReference>
<name>A0A0K2ULQ9_LEPSM</name>
<feature type="compositionally biased region" description="Low complexity" evidence="5">
    <location>
        <begin position="497"/>
        <end position="517"/>
    </location>
</feature>
<accession>A0A0K2ULQ9</accession>
<sequence length="552" mass="60719">KIRRTVRHLCYFFGCVESSDSVEIFNLSGLAMAPSIGLNLRVTGYCNQGGRKYMEDVFSVAYQQTEDEKDLEYAFFGIFDGHGGREAALFAIFDGHGGREAALFAKEHLMDFIVRQKGFWGSDDEGILKAIHDGFIQTHQAMWKELESWPRTASGLPSTAGTTASIAFIRRSKIYIGHVGDSAIVLGVQDPENPNVWRCEPLTKDHKPESVEESLRITRSGGKVICKSGVPRVVWNRPKMGHKGPIRRSTPIDEIPFLAVARSLGDLWSYNSEEDVFVVSPEPDTYVYPIDILKHRCLILATDGAWNMISPQQAVSHVCQAEKANEQHTLNPSLIRQWINPSKHLVDKAIERWNLNNLRADNTSVVTVMLDPPGPPRALVLKRQRELAQLNNTNSNIVDAASSARGSVALVTNTTPEDLGVPSTPLLPPPPPNSTPLPLASSTVPGNNKYLKTRSNGLIGAPENQDDENLVQPESKLLKNLQSNEKCQDKNVPSALSGSNNSSQTTTTKSPSGSSSPCDGAIQCNEISSTVMEQFNVTRFLVAMSHRQIIDP</sequence>
<dbReference type="AlphaFoldDB" id="A0A0K2ULQ9"/>
<dbReference type="InterPro" id="IPR001932">
    <property type="entry name" value="PPM-type_phosphatase-like_dom"/>
</dbReference>
<evidence type="ECO:0000259" key="6">
    <source>
        <dbReference type="PROSITE" id="PS51746"/>
    </source>
</evidence>
<evidence type="ECO:0000256" key="4">
    <source>
        <dbReference type="RuleBase" id="RU003465"/>
    </source>
</evidence>
<dbReference type="PANTHER" id="PTHR47992">
    <property type="entry name" value="PROTEIN PHOSPHATASE"/>
    <property type="match status" value="1"/>
</dbReference>
<evidence type="ECO:0000313" key="7">
    <source>
        <dbReference type="EMBL" id="CDW38626.1"/>
    </source>
</evidence>
<dbReference type="PROSITE" id="PS01032">
    <property type="entry name" value="PPM_1"/>
    <property type="match status" value="1"/>
</dbReference>
<feature type="region of interest" description="Disordered" evidence="5">
    <location>
        <begin position="414"/>
        <end position="469"/>
    </location>
</feature>
<dbReference type="CDD" id="cd00143">
    <property type="entry name" value="PP2Cc"/>
    <property type="match status" value="1"/>
</dbReference>
<keyword evidence="2 4" id="KW-0378">Hydrolase</keyword>
<dbReference type="OrthoDB" id="10025511at2759"/>
<feature type="domain" description="PPM-type phosphatase" evidence="6">
    <location>
        <begin position="41"/>
        <end position="370"/>
    </location>
</feature>
<dbReference type="GO" id="GO:0004722">
    <property type="term" value="F:protein serine/threonine phosphatase activity"/>
    <property type="evidence" value="ECO:0007669"/>
    <property type="project" value="InterPro"/>
</dbReference>
<protein>
    <submittedName>
        <fullName evidence="7">Protein phosphatase 2clike [Tribolium castaneum]</fullName>
    </submittedName>
</protein>
<dbReference type="InterPro" id="IPR015655">
    <property type="entry name" value="PP2C"/>
</dbReference>
<dbReference type="SUPFAM" id="SSF81606">
    <property type="entry name" value="PP2C-like"/>
    <property type="match status" value="2"/>
</dbReference>
<dbReference type="InterPro" id="IPR036457">
    <property type="entry name" value="PPM-type-like_dom_sf"/>
</dbReference>
<dbReference type="EMBL" id="HACA01021265">
    <property type="protein sequence ID" value="CDW38626.1"/>
    <property type="molecule type" value="Transcribed_RNA"/>
</dbReference>
<feature type="region of interest" description="Disordered" evidence="5">
    <location>
        <begin position="485"/>
        <end position="521"/>
    </location>
</feature>
<feature type="non-terminal residue" evidence="7">
    <location>
        <position position="1"/>
    </location>
</feature>